<evidence type="ECO:0000256" key="1">
    <source>
        <dbReference type="SAM" id="MobiDB-lite"/>
    </source>
</evidence>
<comment type="caution">
    <text evidence="2">The sequence shown here is derived from an EMBL/GenBank/DDBJ whole genome shotgun (WGS) entry which is preliminary data.</text>
</comment>
<feature type="compositionally biased region" description="Low complexity" evidence="1">
    <location>
        <begin position="39"/>
        <end position="59"/>
    </location>
</feature>
<evidence type="ECO:0000313" key="2">
    <source>
        <dbReference type="EMBL" id="TMW90352.1"/>
    </source>
</evidence>
<feature type="non-terminal residue" evidence="2">
    <location>
        <position position="1"/>
    </location>
</feature>
<proteinExistence type="predicted"/>
<feature type="compositionally biased region" description="Polar residues" evidence="1">
    <location>
        <begin position="83"/>
        <end position="95"/>
    </location>
</feature>
<feature type="region of interest" description="Disordered" evidence="1">
    <location>
        <begin position="1"/>
        <end position="132"/>
    </location>
</feature>
<reference evidence="2" key="1">
    <citation type="submission" date="2019-05" db="EMBL/GenBank/DDBJ databases">
        <title>The de novo reference genome and transcriptome assemblies of the wild tomato species Solanum chilense.</title>
        <authorList>
            <person name="Stam R."/>
            <person name="Nosenko T."/>
            <person name="Hoerger A.C."/>
            <person name="Stephan W."/>
            <person name="Seidel M.A."/>
            <person name="Kuhn J.M.M."/>
            <person name="Haberer G."/>
            <person name="Tellier A."/>
        </authorList>
    </citation>
    <scope>NUCLEOTIDE SEQUENCE</scope>
    <source>
        <tissue evidence="2">Mature leaves</tissue>
    </source>
</reference>
<sequence length="202" mass="23253">RKNSGKHRRKNTKKIKNKSSPKLCGDLSPHQCKEPMAANNKNKQLQEQQLHQQIQNSNNCKQNTKEKNVKQQTGKKNGKDQGKQSVTMDTEGTPRSKNKPSKQKRDAENMRQNRQQNSDSEHEQGVREESCNRFVMVDDNQGLDILPLQIHSMTPSTLDHSYNKQQKSKVNPEPILDEYVVLNSEDELVLDNQSLDDYDDND</sequence>
<name>A0A6N2B663_SOLCI</name>
<gene>
    <name evidence="2" type="ORF">EJD97_015841</name>
</gene>
<organism evidence="2">
    <name type="scientific">Solanum chilense</name>
    <name type="common">Tomato</name>
    <name type="synonym">Lycopersicon chilense</name>
    <dbReference type="NCBI Taxonomy" id="4083"/>
    <lineage>
        <taxon>Eukaryota</taxon>
        <taxon>Viridiplantae</taxon>
        <taxon>Streptophyta</taxon>
        <taxon>Embryophyta</taxon>
        <taxon>Tracheophyta</taxon>
        <taxon>Spermatophyta</taxon>
        <taxon>Magnoliopsida</taxon>
        <taxon>eudicotyledons</taxon>
        <taxon>Gunneridae</taxon>
        <taxon>Pentapetalae</taxon>
        <taxon>asterids</taxon>
        <taxon>lamiids</taxon>
        <taxon>Solanales</taxon>
        <taxon>Solanaceae</taxon>
        <taxon>Solanoideae</taxon>
        <taxon>Solaneae</taxon>
        <taxon>Solanum</taxon>
        <taxon>Solanum subgen. Lycopersicon</taxon>
    </lineage>
</organism>
<dbReference type="AlphaFoldDB" id="A0A6N2B663"/>
<feature type="compositionally biased region" description="Basic and acidic residues" evidence="1">
    <location>
        <begin position="119"/>
        <end position="131"/>
    </location>
</feature>
<dbReference type="EMBL" id="RXGB01004169">
    <property type="protein sequence ID" value="TMW90352.1"/>
    <property type="molecule type" value="Genomic_DNA"/>
</dbReference>
<feature type="compositionally biased region" description="Basic residues" evidence="1">
    <location>
        <begin position="1"/>
        <end position="19"/>
    </location>
</feature>
<protein>
    <submittedName>
        <fullName evidence="2">Uncharacterized protein</fullName>
    </submittedName>
</protein>
<accession>A0A6N2B663</accession>
<feature type="non-terminal residue" evidence="2">
    <location>
        <position position="202"/>
    </location>
</feature>